<protein>
    <submittedName>
        <fullName evidence="1">RNA-binding protein-defense related 1 isoform 1</fullName>
    </submittedName>
</protein>
<comment type="caution">
    <text evidence="1">The sequence shown here is derived from an EMBL/GenBank/DDBJ whole genome shotgun (WGS) entry which is preliminary data.</text>
</comment>
<dbReference type="AlphaFoldDB" id="A0A6A3AIA1"/>
<evidence type="ECO:0000313" key="2">
    <source>
        <dbReference type="Proteomes" id="UP000436088"/>
    </source>
</evidence>
<keyword evidence="2" id="KW-1185">Reference proteome</keyword>
<accession>A0A6A3AIA1</accession>
<organism evidence="1 2">
    <name type="scientific">Hibiscus syriacus</name>
    <name type="common">Rose of Sharon</name>
    <dbReference type="NCBI Taxonomy" id="106335"/>
    <lineage>
        <taxon>Eukaryota</taxon>
        <taxon>Viridiplantae</taxon>
        <taxon>Streptophyta</taxon>
        <taxon>Embryophyta</taxon>
        <taxon>Tracheophyta</taxon>
        <taxon>Spermatophyta</taxon>
        <taxon>Magnoliopsida</taxon>
        <taxon>eudicotyledons</taxon>
        <taxon>Gunneridae</taxon>
        <taxon>Pentapetalae</taxon>
        <taxon>rosids</taxon>
        <taxon>malvids</taxon>
        <taxon>Malvales</taxon>
        <taxon>Malvaceae</taxon>
        <taxon>Malvoideae</taxon>
        <taxon>Hibiscus</taxon>
    </lineage>
</organism>
<evidence type="ECO:0000313" key="1">
    <source>
        <dbReference type="EMBL" id="KAE8703533.1"/>
    </source>
</evidence>
<proteinExistence type="predicted"/>
<dbReference type="PANTHER" id="PTHR35726">
    <property type="entry name" value="GLUTAMIC ACID-RICH PROTEIN-LIKE"/>
    <property type="match status" value="1"/>
</dbReference>
<dbReference type="Proteomes" id="UP000436088">
    <property type="component" value="Unassembled WGS sequence"/>
</dbReference>
<reference evidence="1" key="1">
    <citation type="submission" date="2019-09" db="EMBL/GenBank/DDBJ databases">
        <title>Draft genome information of white flower Hibiscus syriacus.</title>
        <authorList>
            <person name="Kim Y.-M."/>
        </authorList>
    </citation>
    <scope>NUCLEOTIDE SEQUENCE [LARGE SCALE GENOMIC DNA]</scope>
    <source>
        <strain evidence="1">YM2019G1</strain>
    </source>
</reference>
<name>A0A6A3AIA1_HIBSY</name>
<dbReference type="PANTHER" id="PTHR35726:SF4">
    <property type="entry name" value="GLUTAMIC ACID-RICH PROTEIN-LIKE"/>
    <property type="match status" value="1"/>
</dbReference>
<gene>
    <name evidence="1" type="ORF">F3Y22_tig00110467pilonHSYRG00011</name>
</gene>
<sequence length="132" mass="14565">MDIKGKFIDISSFLLFEATGDSETGCIDPAMSVVVVDDDDAESCSCDTTPEFLPGVRELSGLEHKASVDDDEEGEVVELQKEDALHKICRDEYDHRRFNGVGKGEKSSPVSVDSTETLNQKNRLFWESCLAS</sequence>
<dbReference type="EMBL" id="VEPZ02000998">
    <property type="protein sequence ID" value="KAE8703533.1"/>
    <property type="molecule type" value="Genomic_DNA"/>
</dbReference>